<sequence length="69" mass="7499">MELIATTDCQAQAEVLAASGIPYNGELVDMRASHHFSPAQSKMINFMDIKLTPIHTADGYSFNAISRGD</sequence>
<dbReference type="AlphaFoldDB" id="A0A2H3CD80"/>
<protein>
    <submittedName>
        <fullName evidence="1">Uncharacterized protein</fullName>
    </submittedName>
</protein>
<dbReference type="Proteomes" id="UP000217790">
    <property type="component" value="Unassembled WGS sequence"/>
</dbReference>
<accession>A0A2H3CD80</accession>
<dbReference type="OrthoDB" id="2692435at2759"/>
<organism evidence="1 2">
    <name type="scientific">Armillaria gallica</name>
    <name type="common">Bulbous honey fungus</name>
    <name type="synonym">Armillaria bulbosa</name>
    <dbReference type="NCBI Taxonomy" id="47427"/>
    <lineage>
        <taxon>Eukaryota</taxon>
        <taxon>Fungi</taxon>
        <taxon>Dikarya</taxon>
        <taxon>Basidiomycota</taxon>
        <taxon>Agaricomycotina</taxon>
        <taxon>Agaricomycetes</taxon>
        <taxon>Agaricomycetidae</taxon>
        <taxon>Agaricales</taxon>
        <taxon>Marasmiineae</taxon>
        <taxon>Physalacriaceae</taxon>
        <taxon>Armillaria</taxon>
    </lineage>
</organism>
<name>A0A2H3CD80_ARMGA</name>
<proteinExistence type="predicted"/>
<keyword evidence="2" id="KW-1185">Reference proteome</keyword>
<reference evidence="2" key="1">
    <citation type="journal article" date="2017" name="Nat. Ecol. Evol.">
        <title>Genome expansion and lineage-specific genetic innovations in the forest pathogenic fungi Armillaria.</title>
        <authorList>
            <person name="Sipos G."/>
            <person name="Prasanna A.N."/>
            <person name="Walter M.C."/>
            <person name="O'Connor E."/>
            <person name="Balint B."/>
            <person name="Krizsan K."/>
            <person name="Kiss B."/>
            <person name="Hess J."/>
            <person name="Varga T."/>
            <person name="Slot J."/>
            <person name="Riley R."/>
            <person name="Boka B."/>
            <person name="Rigling D."/>
            <person name="Barry K."/>
            <person name="Lee J."/>
            <person name="Mihaltcheva S."/>
            <person name="LaButti K."/>
            <person name="Lipzen A."/>
            <person name="Waldron R."/>
            <person name="Moloney N.M."/>
            <person name="Sperisen C."/>
            <person name="Kredics L."/>
            <person name="Vagvoelgyi C."/>
            <person name="Patrignani A."/>
            <person name="Fitzpatrick D."/>
            <person name="Nagy I."/>
            <person name="Doyle S."/>
            <person name="Anderson J.B."/>
            <person name="Grigoriev I.V."/>
            <person name="Gueldener U."/>
            <person name="Muensterkoetter M."/>
            <person name="Nagy L.G."/>
        </authorList>
    </citation>
    <scope>NUCLEOTIDE SEQUENCE [LARGE SCALE GENOMIC DNA]</scope>
    <source>
        <strain evidence="2">Ar21-2</strain>
    </source>
</reference>
<feature type="non-terminal residue" evidence="1">
    <location>
        <position position="69"/>
    </location>
</feature>
<gene>
    <name evidence="1" type="ORF">ARMGADRAFT_948844</name>
</gene>
<evidence type="ECO:0000313" key="2">
    <source>
        <dbReference type="Proteomes" id="UP000217790"/>
    </source>
</evidence>
<evidence type="ECO:0000313" key="1">
    <source>
        <dbReference type="EMBL" id="PBK81049.1"/>
    </source>
</evidence>
<dbReference type="InParanoid" id="A0A2H3CD80"/>
<dbReference type="EMBL" id="KZ293736">
    <property type="protein sequence ID" value="PBK81049.1"/>
    <property type="molecule type" value="Genomic_DNA"/>
</dbReference>